<dbReference type="EMBL" id="MU795562">
    <property type="protein sequence ID" value="KAJ3805625.1"/>
    <property type="molecule type" value="Genomic_DNA"/>
</dbReference>
<organism evidence="1 2">
    <name type="scientific">Lentinula aff. lateritia</name>
    <dbReference type="NCBI Taxonomy" id="2804960"/>
    <lineage>
        <taxon>Eukaryota</taxon>
        <taxon>Fungi</taxon>
        <taxon>Dikarya</taxon>
        <taxon>Basidiomycota</taxon>
        <taxon>Agaricomycotina</taxon>
        <taxon>Agaricomycetes</taxon>
        <taxon>Agaricomycetidae</taxon>
        <taxon>Agaricales</taxon>
        <taxon>Marasmiineae</taxon>
        <taxon>Omphalotaceae</taxon>
        <taxon>Lentinula</taxon>
    </lineage>
</organism>
<accession>A0ACC1TLL3</accession>
<protein>
    <submittedName>
        <fullName evidence="1">Uncharacterized protein</fullName>
    </submittedName>
</protein>
<evidence type="ECO:0000313" key="1">
    <source>
        <dbReference type="EMBL" id="KAJ3805625.1"/>
    </source>
</evidence>
<dbReference type="Proteomes" id="UP001163835">
    <property type="component" value="Unassembled WGS sequence"/>
</dbReference>
<proteinExistence type="predicted"/>
<keyword evidence="2" id="KW-1185">Reference proteome</keyword>
<name>A0ACC1TLL3_9AGAR</name>
<comment type="caution">
    <text evidence="1">The sequence shown here is derived from an EMBL/GenBank/DDBJ whole genome shotgun (WGS) entry which is preliminary data.</text>
</comment>
<gene>
    <name evidence="1" type="ORF">F5876DRAFT_81583</name>
</gene>
<reference evidence="1" key="1">
    <citation type="submission" date="2022-09" db="EMBL/GenBank/DDBJ databases">
        <title>A Global Phylogenomic Analysis of the Shiitake Genus Lentinula.</title>
        <authorList>
            <consortium name="DOE Joint Genome Institute"/>
            <person name="Sierra-Patev S."/>
            <person name="Min B."/>
            <person name="Naranjo-Ortiz M."/>
            <person name="Looney B."/>
            <person name="Konkel Z."/>
            <person name="Slot J.C."/>
            <person name="Sakamoto Y."/>
            <person name="Steenwyk J.L."/>
            <person name="Rokas A."/>
            <person name="Carro J."/>
            <person name="Camarero S."/>
            <person name="Ferreira P."/>
            <person name="Molpeceres G."/>
            <person name="Ruiz-Duenas F.J."/>
            <person name="Serrano A."/>
            <person name="Henrissat B."/>
            <person name="Drula E."/>
            <person name="Hughes K.W."/>
            <person name="Mata J.L."/>
            <person name="Ishikawa N.K."/>
            <person name="Vargas-Isla R."/>
            <person name="Ushijima S."/>
            <person name="Smith C.A."/>
            <person name="Ahrendt S."/>
            <person name="Andreopoulos W."/>
            <person name="He G."/>
            <person name="Labutti K."/>
            <person name="Lipzen A."/>
            <person name="Ng V."/>
            <person name="Riley R."/>
            <person name="Sandor L."/>
            <person name="Barry K."/>
            <person name="Martinez A.T."/>
            <person name="Xiao Y."/>
            <person name="Gibbons J.G."/>
            <person name="Terashima K."/>
            <person name="Grigoriev I.V."/>
            <person name="Hibbett D.S."/>
        </authorList>
    </citation>
    <scope>NUCLEOTIDE SEQUENCE</scope>
    <source>
        <strain evidence="1">TMI1499</strain>
    </source>
</reference>
<sequence>MALAWLYANSEENTFFTTAQSFAPFSKSIAAIGQPHCHNHGFGPATVPTTSILPEAIEENQQFEYSTLYTGDGQPVQVLTPHCGQPPVVTPAQGHSITQIESPILQPIACRTGKQPQCHAQSQSPRDLPPHFDLDTGDYDEENPPVDPELGTDIDNLENQDLDDNSGNLLQGGPGGPSGPGGLGGPHTPISPDPPTSDVLCVRPGSELVLRLGLVLHSSPLVSATPPFHIKAVVTCYILHLQDLPLGLPKLHNYLWLGSPHQYWHSPYLLIRPRQLPHLLRPSLGKTRAGLLCQGFTFTNQQKVNYTLSYLSGSAKEWFVPDILDPDLDLLLVWTSSFKALVKELQDNFGIYDVQGETEDSLGNLKMKETENI</sequence>
<evidence type="ECO:0000313" key="2">
    <source>
        <dbReference type="Proteomes" id="UP001163835"/>
    </source>
</evidence>